<dbReference type="EMBL" id="JACCFI010000001">
    <property type="protein sequence ID" value="NYG21798.1"/>
    <property type="molecule type" value="Genomic_DNA"/>
</dbReference>
<evidence type="ECO:0000313" key="5">
    <source>
        <dbReference type="Proteomes" id="UP000549066"/>
    </source>
</evidence>
<protein>
    <submittedName>
        <fullName evidence="4">SAM-dependent methyltransferase</fullName>
    </submittedName>
</protein>
<accession>A0A852WW60</accession>
<keyword evidence="1 4" id="KW-0489">Methyltransferase</keyword>
<dbReference type="PANTHER" id="PTHR43861">
    <property type="entry name" value="TRANS-ACONITATE 2-METHYLTRANSFERASE-RELATED"/>
    <property type="match status" value="1"/>
</dbReference>
<sequence length="215" mass="23350">MTTESAGHGSSMAEVREAYTERAEEYISLLGSVADTHELDRALISRWAERLSGPVLDAGCGPGHWADHLLRLGNDVEGLDLVPAFVARARERFPEVPFRVATFDDLGVAEAELDGILAWYSLIHLEPARVPSALEEFARCIRPGGSLLVGFFDGARLEPFAHKVVTAYFWPPAEMTERLEAAGFTVEEVHTRAEAGSRPHAAIVARRSDVGASAA</sequence>
<comment type="caution">
    <text evidence="4">The sequence shown here is derived from an EMBL/GenBank/DDBJ whole genome shotgun (WGS) entry which is preliminary data.</text>
</comment>
<dbReference type="Proteomes" id="UP000549066">
    <property type="component" value="Unassembled WGS sequence"/>
</dbReference>
<dbReference type="CDD" id="cd02440">
    <property type="entry name" value="AdoMet_MTases"/>
    <property type="match status" value="1"/>
</dbReference>
<dbReference type="GO" id="GO:0008168">
    <property type="term" value="F:methyltransferase activity"/>
    <property type="evidence" value="ECO:0007669"/>
    <property type="project" value="UniProtKB-KW"/>
</dbReference>
<evidence type="ECO:0000259" key="3">
    <source>
        <dbReference type="Pfam" id="PF13649"/>
    </source>
</evidence>
<organism evidence="4 5">
    <name type="scientific">Agromyces hippuratus</name>
    <dbReference type="NCBI Taxonomy" id="286438"/>
    <lineage>
        <taxon>Bacteria</taxon>
        <taxon>Bacillati</taxon>
        <taxon>Actinomycetota</taxon>
        <taxon>Actinomycetes</taxon>
        <taxon>Micrococcales</taxon>
        <taxon>Microbacteriaceae</taxon>
        <taxon>Agromyces</taxon>
    </lineage>
</organism>
<proteinExistence type="predicted"/>
<dbReference type="AlphaFoldDB" id="A0A852WW60"/>
<keyword evidence="2 4" id="KW-0808">Transferase</keyword>
<dbReference type="Gene3D" id="3.40.50.150">
    <property type="entry name" value="Vaccinia Virus protein VP39"/>
    <property type="match status" value="1"/>
</dbReference>
<keyword evidence="5" id="KW-1185">Reference proteome</keyword>
<dbReference type="GO" id="GO:0032259">
    <property type="term" value="P:methylation"/>
    <property type="evidence" value="ECO:0007669"/>
    <property type="project" value="UniProtKB-KW"/>
</dbReference>
<gene>
    <name evidence="4" type="ORF">BJY17_002545</name>
</gene>
<dbReference type="PANTHER" id="PTHR43861:SF1">
    <property type="entry name" value="TRANS-ACONITATE 2-METHYLTRANSFERASE"/>
    <property type="match status" value="1"/>
</dbReference>
<dbReference type="InterPro" id="IPR029063">
    <property type="entry name" value="SAM-dependent_MTases_sf"/>
</dbReference>
<evidence type="ECO:0000256" key="1">
    <source>
        <dbReference type="ARBA" id="ARBA00022603"/>
    </source>
</evidence>
<dbReference type="Pfam" id="PF13649">
    <property type="entry name" value="Methyltransf_25"/>
    <property type="match status" value="1"/>
</dbReference>
<dbReference type="InterPro" id="IPR041698">
    <property type="entry name" value="Methyltransf_25"/>
</dbReference>
<evidence type="ECO:0000256" key="2">
    <source>
        <dbReference type="ARBA" id="ARBA00022679"/>
    </source>
</evidence>
<evidence type="ECO:0000313" key="4">
    <source>
        <dbReference type="EMBL" id="NYG21798.1"/>
    </source>
</evidence>
<dbReference type="SUPFAM" id="SSF53335">
    <property type="entry name" value="S-adenosyl-L-methionine-dependent methyltransferases"/>
    <property type="match status" value="1"/>
</dbReference>
<feature type="domain" description="Methyltransferase" evidence="3">
    <location>
        <begin position="55"/>
        <end position="145"/>
    </location>
</feature>
<reference evidence="4 5" key="1">
    <citation type="submission" date="2020-07" db="EMBL/GenBank/DDBJ databases">
        <title>Sequencing the genomes of 1000 actinobacteria strains.</title>
        <authorList>
            <person name="Klenk H.-P."/>
        </authorList>
    </citation>
    <scope>NUCLEOTIDE SEQUENCE [LARGE SCALE GENOMIC DNA]</scope>
    <source>
        <strain evidence="4 5">DSM 8598</strain>
    </source>
</reference>
<name>A0A852WW60_9MICO</name>
<dbReference type="RefSeq" id="WP_322789830.1">
    <property type="nucleotide sequence ID" value="NZ_JACCFI010000001.1"/>
</dbReference>